<dbReference type="AlphaFoldDB" id="A0A0T5X9T6"/>
<evidence type="ECO:0000259" key="2">
    <source>
        <dbReference type="Pfam" id="PF01266"/>
    </source>
</evidence>
<dbReference type="Gene3D" id="3.30.9.10">
    <property type="entry name" value="D-Amino Acid Oxidase, subunit A, domain 2"/>
    <property type="match status" value="1"/>
</dbReference>
<reference evidence="4" key="1">
    <citation type="submission" date="2012-09" db="EMBL/GenBank/DDBJ databases">
        <authorList>
            <person name="Weinstock G."/>
            <person name="Sodergren E."/>
            <person name="Clifton S."/>
            <person name="Fulton L."/>
            <person name="Fulton B."/>
            <person name="Courtney L."/>
            <person name="Fronick C."/>
            <person name="Harrison M."/>
            <person name="Strong C."/>
            <person name="Farmer C."/>
            <person name="Delehaunty K."/>
            <person name="Markovic C."/>
            <person name="Hall O."/>
            <person name="Minx P."/>
            <person name="Tomlinson C."/>
            <person name="Mitreva M."/>
            <person name="Nelson J."/>
            <person name="Hou S."/>
            <person name="Wollam A."/>
            <person name="Pepin K.H."/>
            <person name="Johnson M."/>
            <person name="Bhonagiri V."/>
            <person name="Nash W.E."/>
            <person name="Suruliraj S."/>
            <person name="Warren W."/>
            <person name="Chinwalla A."/>
            <person name="Mardis E.R."/>
            <person name="Wilson R.K."/>
        </authorList>
    </citation>
    <scope>NUCLEOTIDE SEQUENCE [LARGE SCALE GENOMIC DNA]</scope>
    <source>
        <strain evidence="4">OS1</strain>
    </source>
</reference>
<dbReference type="Gene3D" id="3.50.50.60">
    <property type="entry name" value="FAD/NAD(P)-binding domain"/>
    <property type="match status" value="1"/>
</dbReference>
<proteinExistence type="predicted"/>
<dbReference type="InterPro" id="IPR006076">
    <property type="entry name" value="FAD-dep_OxRdtase"/>
</dbReference>
<dbReference type="Proteomes" id="UP000005273">
    <property type="component" value="Unassembled WGS sequence"/>
</dbReference>
<dbReference type="SUPFAM" id="SSF54373">
    <property type="entry name" value="FAD-linked reductases, C-terminal domain"/>
    <property type="match status" value="1"/>
</dbReference>
<dbReference type="PROSITE" id="PS51257">
    <property type="entry name" value="PROKAR_LIPOPROTEIN"/>
    <property type="match status" value="1"/>
</dbReference>
<dbReference type="OrthoDB" id="9794226at2"/>
<evidence type="ECO:0000313" key="3">
    <source>
        <dbReference type="EMBL" id="KRT35144.1"/>
    </source>
</evidence>
<dbReference type="PANTHER" id="PTHR13847">
    <property type="entry name" value="SARCOSINE DEHYDROGENASE-RELATED"/>
    <property type="match status" value="1"/>
</dbReference>
<protein>
    <submittedName>
        <fullName evidence="3">Sarcosine oxidase, beta subunit family</fullName>
    </submittedName>
</protein>
<dbReference type="eggNOG" id="COG0665">
    <property type="taxonomic scope" value="Bacteria"/>
</dbReference>
<gene>
    <name evidence="3" type="ORF">HMPREF1705_04409</name>
</gene>
<dbReference type="SUPFAM" id="SSF51905">
    <property type="entry name" value="FAD/NAD(P)-binding domain"/>
    <property type="match status" value="1"/>
</dbReference>
<evidence type="ECO:0000313" key="4">
    <source>
        <dbReference type="Proteomes" id="UP000005273"/>
    </source>
</evidence>
<dbReference type="GO" id="GO:0005737">
    <property type="term" value="C:cytoplasm"/>
    <property type="evidence" value="ECO:0007669"/>
    <property type="project" value="TreeGrafter"/>
</dbReference>
<sequence length="385" mass="42003">MAEEWKRSADVVIIGAGIQGCSIAYNLAKLGVKDVVVLEKDTPTAGSTGRCAAGIRAQWGTKMNCQLGLASLEILENLKEELGMDIGLHQGGYLMVAYKESEFEQLKKNVALQNSLGITSRVVSKEEAYEICPTLSAEDAVGFTYHHRDGHADPFLTTIAYHKAASERGVRFYKFTECTGIKVKDGEVKGVVTTRGEIDTPVVVDAAGPYAQHIAAMAGINLPLYSERHEILVTEPVEFGVCPCMLMSFSGNYYIQQRPIGSIIAGCSPEGHPEDYSLGNTWNFLEHMSRVIVRLLPKLGGVRVVRQWSGMYNMSPDKQPVIGESKEVKGFYISAGFSGHGFMFGPISGKLLAELIVTGTSSIPIDVLNYDRFERGELIEEPAVV</sequence>
<evidence type="ECO:0000256" key="1">
    <source>
        <dbReference type="ARBA" id="ARBA00023002"/>
    </source>
</evidence>
<dbReference type="PANTHER" id="PTHR13847:SF287">
    <property type="entry name" value="FAD-DEPENDENT OXIDOREDUCTASE DOMAIN-CONTAINING PROTEIN 1"/>
    <property type="match status" value="1"/>
</dbReference>
<dbReference type="GO" id="GO:0016491">
    <property type="term" value="F:oxidoreductase activity"/>
    <property type="evidence" value="ECO:0007669"/>
    <property type="project" value="UniProtKB-KW"/>
</dbReference>
<dbReference type="InterPro" id="IPR036188">
    <property type="entry name" value="FAD/NAD-bd_sf"/>
</dbReference>
<keyword evidence="1" id="KW-0560">Oxidoreductase</keyword>
<dbReference type="STRING" id="592015.HMPREF1705_04409"/>
<feature type="domain" description="FAD dependent oxidoreductase" evidence="2">
    <location>
        <begin position="10"/>
        <end position="355"/>
    </location>
</feature>
<dbReference type="EMBL" id="ACJX03000001">
    <property type="protein sequence ID" value="KRT35144.1"/>
    <property type="molecule type" value="Genomic_DNA"/>
</dbReference>
<dbReference type="RefSeq" id="WP_057940694.1">
    <property type="nucleotide sequence ID" value="NZ_ACJX03000001.1"/>
</dbReference>
<keyword evidence="4" id="KW-1185">Reference proteome</keyword>
<organism evidence="3 4">
    <name type="scientific">Acetomicrobium hydrogeniformans ATCC BAA-1850</name>
    <dbReference type="NCBI Taxonomy" id="592015"/>
    <lineage>
        <taxon>Bacteria</taxon>
        <taxon>Thermotogati</taxon>
        <taxon>Synergistota</taxon>
        <taxon>Synergistia</taxon>
        <taxon>Synergistales</taxon>
        <taxon>Acetomicrobiaceae</taxon>
        <taxon>Acetomicrobium</taxon>
    </lineage>
</organism>
<dbReference type="Pfam" id="PF01266">
    <property type="entry name" value="DAO"/>
    <property type="match status" value="1"/>
</dbReference>
<name>A0A0T5X9T6_9BACT</name>
<accession>A0A0T5X9T6</accession>
<comment type="caution">
    <text evidence="3">The sequence shown here is derived from an EMBL/GenBank/DDBJ whole genome shotgun (WGS) entry which is preliminary data.</text>
</comment>